<evidence type="ECO:0000256" key="1">
    <source>
        <dbReference type="ARBA" id="ARBA00004651"/>
    </source>
</evidence>
<dbReference type="AlphaFoldDB" id="A0A7T8G1K8"/>
<organism evidence="11">
    <name type="scientific">Apolygus lucorum</name>
    <name type="common">Small green plant bug</name>
    <name type="synonym">Lygocoris lucorum</name>
    <dbReference type="NCBI Taxonomy" id="248454"/>
    <lineage>
        <taxon>Eukaryota</taxon>
        <taxon>Metazoa</taxon>
        <taxon>Ecdysozoa</taxon>
        <taxon>Arthropoda</taxon>
        <taxon>Hexapoda</taxon>
        <taxon>Insecta</taxon>
        <taxon>Pterygota</taxon>
        <taxon>Neoptera</taxon>
        <taxon>Paraneoptera</taxon>
        <taxon>Hemiptera</taxon>
        <taxon>Heteroptera</taxon>
        <taxon>Panheteroptera</taxon>
        <taxon>Cimicomorpha</taxon>
        <taxon>Miridae</taxon>
        <taxon>Mirini</taxon>
        <taxon>Apolygus</taxon>
    </lineage>
</organism>
<evidence type="ECO:0000256" key="4">
    <source>
        <dbReference type="ARBA" id="ARBA00022692"/>
    </source>
</evidence>
<feature type="transmembrane region" description="Helical" evidence="10">
    <location>
        <begin position="46"/>
        <end position="68"/>
    </location>
</feature>
<dbReference type="PANTHER" id="PTHR21137:SF35">
    <property type="entry name" value="ODORANT RECEPTOR 19A-RELATED"/>
    <property type="match status" value="1"/>
</dbReference>
<evidence type="ECO:0000256" key="6">
    <source>
        <dbReference type="ARBA" id="ARBA00022989"/>
    </source>
</evidence>
<evidence type="ECO:0000256" key="2">
    <source>
        <dbReference type="ARBA" id="ARBA00022475"/>
    </source>
</evidence>
<protein>
    <recommendedName>
        <fullName evidence="10">Odorant receptor</fullName>
    </recommendedName>
</protein>
<dbReference type="GO" id="GO:0005549">
    <property type="term" value="F:odorant binding"/>
    <property type="evidence" value="ECO:0007669"/>
    <property type="project" value="InterPro"/>
</dbReference>
<evidence type="ECO:0000313" key="11">
    <source>
        <dbReference type="EMBL" id="QQP20022.1"/>
    </source>
</evidence>
<keyword evidence="4 10" id="KW-0812">Transmembrane</keyword>
<evidence type="ECO:0000256" key="10">
    <source>
        <dbReference type="RuleBase" id="RU351113"/>
    </source>
</evidence>
<gene>
    <name evidence="11" type="primary">OR56</name>
</gene>
<keyword evidence="9 10" id="KW-0807">Transducer</keyword>
<evidence type="ECO:0000256" key="5">
    <source>
        <dbReference type="ARBA" id="ARBA00022725"/>
    </source>
</evidence>
<sequence length="382" mass="43598">MVEDLTVKDLAGTYLLPHSVAYMHFTGHWIGAVPGPTPFRVKMYRAFGGTFTWLIVIATAIASLNGMLHGSGMSDISMNLIIISTSISSLHKYSVFIHQEQGLGRLGRWMKRANEQNKISENPDTTTDRILKKSLVSFYYSGIVAASLLLVKIVVTGYTYNALIPGLDQRYQPLILVFMEAFSFSSLSLEVIMDALILMNSLFVFRRELMKNVDEWRKMNYKSDNPQQFRQQLKTNVQNHVELLTIFQDVKNYCNSMFGYQVFAIVFTTCALLYGMAKDSGFDKAVLVQVMPTSLASFLEFFILCWCGEEIQHGFQQVHTSIYDTNWYEAPLREKKSMTIVLEFSKNTIQLTGFTVFKADLKTFVESMRQSFSLYTLLQKLV</sequence>
<comment type="caution">
    <text evidence="10">Lacks conserved residue(s) required for the propagation of feature annotation.</text>
</comment>
<feature type="transmembrane region" description="Helical" evidence="10">
    <location>
        <begin position="286"/>
        <end position="307"/>
    </location>
</feature>
<feature type="transmembrane region" description="Helical" evidence="10">
    <location>
        <begin position="257"/>
        <end position="274"/>
    </location>
</feature>
<feature type="transmembrane region" description="Helical" evidence="10">
    <location>
        <begin position="181"/>
        <end position="205"/>
    </location>
</feature>
<evidence type="ECO:0000256" key="3">
    <source>
        <dbReference type="ARBA" id="ARBA00022606"/>
    </source>
</evidence>
<keyword evidence="8 10" id="KW-0675">Receptor</keyword>
<accession>A0A7T8G1K8</accession>
<feature type="transmembrane region" description="Helical" evidence="10">
    <location>
        <begin position="138"/>
        <end position="161"/>
    </location>
</feature>
<dbReference type="PANTHER" id="PTHR21137">
    <property type="entry name" value="ODORANT RECEPTOR"/>
    <property type="match status" value="1"/>
</dbReference>
<evidence type="ECO:0000256" key="7">
    <source>
        <dbReference type="ARBA" id="ARBA00023136"/>
    </source>
</evidence>
<keyword evidence="2" id="KW-1003">Cell membrane</keyword>
<dbReference type="GO" id="GO:0004984">
    <property type="term" value="F:olfactory receptor activity"/>
    <property type="evidence" value="ECO:0007669"/>
    <property type="project" value="InterPro"/>
</dbReference>
<name>A0A7T8G1K8_APOLU</name>
<keyword evidence="5 10" id="KW-0552">Olfaction</keyword>
<reference evidence="11" key="1">
    <citation type="submission" date="2020-01" db="EMBL/GenBank/DDBJ databases">
        <authorList>
            <person name="Liu Y."/>
            <person name="Li B."/>
        </authorList>
    </citation>
    <scope>NUCLEOTIDE SEQUENCE</scope>
</reference>
<dbReference type="GO" id="GO:0005886">
    <property type="term" value="C:plasma membrane"/>
    <property type="evidence" value="ECO:0007669"/>
    <property type="project" value="UniProtKB-SubCell"/>
</dbReference>
<evidence type="ECO:0000256" key="9">
    <source>
        <dbReference type="ARBA" id="ARBA00023224"/>
    </source>
</evidence>
<proteinExistence type="evidence at transcript level"/>
<dbReference type="InterPro" id="IPR004117">
    <property type="entry name" value="7tm6_olfct_rcpt"/>
</dbReference>
<dbReference type="EMBL" id="MN905543">
    <property type="protein sequence ID" value="QQP20022.1"/>
    <property type="molecule type" value="mRNA"/>
</dbReference>
<keyword evidence="3 10" id="KW-0716">Sensory transduction</keyword>
<keyword evidence="6 10" id="KW-1133">Transmembrane helix</keyword>
<evidence type="ECO:0000256" key="8">
    <source>
        <dbReference type="ARBA" id="ARBA00023170"/>
    </source>
</evidence>
<dbReference type="GO" id="GO:0007165">
    <property type="term" value="P:signal transduction"/>
    <property type="evidence" value="ECO:0007669"/>
    <property type="project" value="UniProtKB-KW"/>
</dbReference>
<comment type="similarity">
    <text evidence="10">Belongs to the insect chemoreceptor superfamily. Heteromeric odorant receptor channel (TC 1.A.69) family.</text>
</comment>
<comment type="subcellular location">
    <subcellularLocation>
        <location evidence="1 10">Cell membrane</location>
        <topology evidence="1 10">Multi-pass membrane protein</topology>
    </subcellularLocation>
</comment>
<dbReference type="Pfam" id="PF02949">
    <property type="entry name" value="7tm_6"/>
    <property type="match status" value="1"/>
</dbReference>
<keyword evidence="7 10" id="KW-0472">Membrane</keyword>